<name>A0A5J6HZV5_STRC4</name>
<proteinExistence type="predicted"/>
<gene>
    <name evidence="1" type="ORF">CP976_07095</name>
</gene>
<organism evidence="1 2">
    <name type="scientific">Streptomyces coeruleorubidus</name>
    <dbReference type="NCBI Taxonomy" id="116188"/>
    <lineage>
        <taxon>Bacteria</taxon>
        <taxon>Bacillati</taxon>
        <taxon>Actinomycetota</taxon>
        <taxon>Actinomycetes</taxon>
        <taxon>Kitasatosporales</taxon>
        <taxon>Streptomycetaceae</taxon>
        <taxon>Streptomyces</taxon>
    </lineage>
</organism>
<accession>A0A5J6HZV5</accession>
<dbReference type="EMBL" id="CP023694">
    <property type="protein sequence ID" value="QEV23933.1"/>
    <property type="molecule type" value="Genomic_DNA"/>
</dbReference>
<dbReference type="Proteomes" id="UP000326598">
    <property type="component" value="Chromosome"/>
</dbReference>
<evidence type="ECO:0000313" key="2">
    <source>
        <dbReference type="Proteomes" id="UP000326598"/>
    </source>
</evidence>
<protein>
    <submittedName>
        <fullName evidence="1">Uncharacterized protein</fullName>
    </submittedName>
</protein>
<dbReference type="AlphaFoldDB" id="A0A5J6HZV5"/>
<sequence>MALAGGYFTFPHACIVPIQPMRGWVGVHVGLGHEPPFDEGWFVHPADSEYLVYGFARTPREAWQIAAEALHQEVAYRLKGRK</sequence>
<dbReference type="KEGG" id="scoe:CP976_07095"/>
<evidence type="ECO:0000313" key="1">
    <source>
        <dbReference type="EMBL" id="QEV23933.1"/>
    </source>
</evidence>
<reference evidence="1 2" key="1">
    <citation type="submission" date="2017-09" db="EMBL/GenBank/DDBJ databases">
        <authorList>
            <person name="Lee N."/>
            <person name="Cho B.-K."/>
        </authorList>
    </citation>
    <scope>NUCLEOTIDE SEQUENCE [LARGE SCALE GENOMIC DNA]</scope>
    <source>
        <strain evidence="1 2">ATCC 13740</strain>
    </source>
</reference>